<dbReference type="RefSeq" id="WP_092071259.1">
    <property type="nucleotide sequence ID" value="NZ_FNHB01000003.1"/>
</dbReference>
<dbReference type="EMBL" id="FNHB01000003">
    <property type="protein sequence ID" value="SDM23918.1"/>
    <property type="molecule type" value="Genomic_DNA"/>
</dbReference>
<dbReference type="InterPro" id="IPR050188">
    <property type="entry name" value="RluA_PseudoU_synthase"/>
</dbReference>
<keyword evidence="4" id="KW-0694">RNA-binding</keyword>
<dbReference type="PANTHER" id="PTHR21600:SF35">
    <property type="entry name" value="PSEUDOURIDINE SYNTHASE"/>
    <property type="match status" value="1"/>
</dbReference>
<dbReference type="SUPFAM" id="SSF55120">
    <property type="entry name" value="Pseudouridine synthase"/>
    <property type="match status" value="1"/>
</dbReference>
<dbReference type="EC" id="5.4.99.-" evidence="5"/>
<evidence type="ECO:0000256" key="1">
    <source>
        <dbReference type="ARBA" id="ARBA00000073"/>
    </source>
</evidence>
<sequence length="290" mass="32091">MLKLSVPLNAPQQRLKDFLRRQAGLSLSAWRKLKTSGAITINNNPAAPNSTIAPGDLITLVWAENCDITPVEMPLDIYYEDEYLLIINKPAGLLVHPTVKESAHTLANGVLFYYRQRHLPFAYHPIHRLDKNTSGLIAIAKIAHIQFLLSASHRLQRIYTAVAAGSLAADSGCITAPIGRCPDSIIKRTVCDTGQPAVTRYRQLAAYANASLVEIELLTGRTHQIRVHFAHIGHPLLGDDLYGGPLTHMKRQALHASSLSFEHPLTRKLIQINCPLPKDMEFAINTLKNP</sequence>
<dbReference type="OrthoDB" id="9807829at2"/>
<comment type="catalytic activity">
    <reaction evidence="1 5">
        <text>a uridine in RNA = a pseudouridine in RNA</text>
        <dbReference type="Rhea" id="RHEA:48348"/>
        <dbReference type="Rhea" id="RHEA-COMP:12068"/>
        <dbReference type="Rhea" id="RHEA-COMP:12069"/>
        <dbReference type="ChEBI" id="CHEBI:65314"/>
        <dbReference type="ChEBI" id="CHEBI:65315"/>
    </reaction>
</comment>
<evidence type="ECO:0000259" key="6">
    <source>
        <dbReference type="Pfam" id="PF00849"/>
    </source>
</evidence>
<evidence type="ECO:0000313" key="7">
    <source>
        <dbReference type="EMBL" id="SDM23918.1"/>
    </source>
</evidence>
<feature type="active site" evidence="3">
    <location>
        <position position="130"/>
    </location>
</feature>
<evidence type="ECO:0000256" key="3">
    <source>
        <dbReference type="PIRSR" id="PIRSR606225-1"/>
    </source>
</evidence>
<reference evidence="7 8" key="1">
    <citation type="submission" date="2016-10" db="EMBL/GenBank/DDBJ databases">
        <authorList>
            <person name="de Groot N.N."/>
        </authorList>
    </citation>
    <scope>NUCLEOTIDE SEQUENCE [LARGE SCALE GENOMIC DNA]</scope>
    <source>
        <strain evidence="7 8">DSM 1736</strain>
    </source>
</reference>
<dbReference type="NCBIfam" id="TIGR00005">
    <property type="entry name" value="rluA_subfam"/>
    <property type="match status" value="1"/>
</dbReference>
<name>A0A1G9RL17_9FIRM</name>
<accession>A0A1G9RL17</accession>
<dbReference type="InterPro" id="IPR006225">
    <property type="entry name" value="PsdUridine_synth_RluC/D"/>
</dbReference>
<dbReference type="PANTHER" id="PTHR21600">
    <property type="entry name" value="MITOCHONDRIAL RNA PSEUDOURIDINE SYNTHASE"/>
    <property type="match status" value="1"/>
</dbReference>
<dbReference type="PROSITE" id="PS50889">
    <property type="entry name" value="S4"/>
    <property type="match status" value="1"/>
</dbReference>
<keyword evidence="5" id="KW-0413">Isomerase</keyword>
<dbReference type="Pfam" id="PF00849">
    <property type="entry name" value="PseudoU_synth_2"/>
    <property type="match status" value="1"/>
</dbReference>
<dbReference type="Gene3D" id="3.30.2350.10">
    <property type="entry name" value="Pseudouridine synthase"/>
    <property type="match status" value="1"/>
</dbReference>
<comment type="similarity">
    <text evidence="2 5">Belongs to the pseudouridine synthase RluA family.</text>
</comment>
<organism evidence="7 8">
    <name type="scientific">Dendrosporobacter quercicolus</name>
    <dbReference type="NCBI Taxonomy" id="146817"/>
    <lineage>
        <taxon>Bacteria</taxon>
        <taxon>Bacillati</taxon>
        <taxon>Bacillota</taxon>
        <taxon>Negativicutes</taxon>
        <taxon>Selenomonadales</taxon>
        <taxon>Sporomusaceae</taxon>
        <taxon>Dendrosporobacter</taxon>
    </lineage>
</organism>
<dbReference type="GO" id="GO:0009982">
    <property type="term" value="F:pseudouridine synthase activity"/>
    <property type="evidence" value="ECO:0007669"/>
    <property type="project" value="InterPro"/>
</dbReference>
<dbReference type="GO" id="GO:0000455">
    <property type="term" value="P:enzyme-directed rRNA pseudouridine synthesis"/>
    <property type="evidence" value="ECO:0007669"/>
    <property type="project" value="TreeGrafter"/>
</dbReference>
<dbReference type="InterPro" id="IPR006145">
    <property type="entry name" value="PsdUridine_synth_RsuA/RluA"/>
</dbReference>
<feature type="domain" description="Pseudouridine synthase RsuA/RluA-like" evidence="6">
    <location>
        <begin position="83"/>
        <end position="231"/>
    </location>
</feature>
<dbReference type="STRING" id="146817.SAMN04488502_10327"/>
<evidence type="ECO:0000256" key="2">
    <source>
        <dbReference type="ARBA" id="ARBA00010876"/>
    </source>
</evidence>
<dbReference type="GO" id="GO:0140098">
    <property type="term" value="F:catalytic activity, acting on RNA"/>
    <property type="evidence" value="ECO:0007669"/>
    <property type="project" value="UniProtKB-ARBA"/>
</dbReference>
<protein>
    <recommendedName>
        <fullName evidence="5">Pseudouridine synthase</fullName>
        <ecNumber evidence="5">5.4.99.-</ecNumber>
    </recommendedName>
</protein>
<comment type="function">
    <text evidence="5">Responsible for synthesis of pseudouridine from uracil.</text>
</comment>
<dbReference type="GO" id="GO:0003723">
    <property type="term" value="F:RNA binding"/>
    <property type="evidence" value="ECO:0007669"/>
    <property type="project" value="UniProtKB-KW"/>
</dbReference>
<dbReference type="InterPro" id="IPR020103">
    <property type="entry name" value="PsdUridine_synth_cat_dom_sf"/>
</dbReference>
<gene>
    <name evidence="7" type="ORF">SAMN04488502_10327</name>
</gene>
<proteinExistence type="inferred from homology"/>
<dbReference type="CDD" id="cd02869">
    <property type="entry name" value="PseudoU_synth_RluA_like"/>
    <property type="match status" value="1"/>
</dbReference>
<evidence type="ECO:0000256" key="5">
    <source>
        <dbReference type="RuleBase" id="RU362028"/>
    </source>
</evidence>
<evidence type="ECO:0000313" key="8">
    <source>
        <dbReference type="Proteomes" id="UP000214880"/>
    </source>
</evidence>
<evidence type="ECO:0000256" key="4">
    <source>
        <dbReference type="PROSITE-ProRule" id="PRU00182"/>
    </source>
</evidence>
<dbReference type="AlphaFoldDB" id="A0A1G9RL17"/>
<keyword evidence="8" id="KW-1185">Reference proteome</keyword>
<dbReference type="Proteomes" id="UP000214880">
    <property type="component" value="Unassembled WGS sequence"/>
</dbReference>